<dbReference type="GO" id="GO:0016020">
    <property type="term" value="C:membrane"/>
    <property type="evidence" value="ECO:0007669"/>
    <property type="project" value="TreeGrafter"/>
</dbReference>
<dbReference type="GO" id="GO:0008270">
    <property type="term" value="F:zinc ion binding"/>
    <property type="evidence" value="ECO:0007669"/>
    <property type="project" value="UniProtKB-KW"/>
</dbReference>
<dbReference type="InterPro" id="IPR051826">
    <property type="entry name" value="E3_ubiquitin-ligase_domain"/>
</dbReference>
<evidence type="ECO:0000313" key="9">
    <source>
        <dbReference type="Proteomes" id="UP000290189"/>
    </source>
</evidence>
<feature type="chain" id="PRO_5033223367" description="RING-type domain-containing protein" evidence="4">
    <location>
        <begin position="23"/>
        <end position="237"/>
    </location>
</feature>
<keyword evidence="1" id="KW-0479">Metal-binding</keyword>
<dbReference type="GO" id="GO:0061630">
    <property type="term" value="F:ubiquitin protein ligase activity"/>
    <property type="evidence" value="ECO:0007669"/>
    <property type="project" value="TreeGrafter"/>
</dbReference>
<dbReference type="Proteomes" id="UP000290189">
    <property type="component" value="Unassembled WGS sequence"/>
</dbReference>
<dbReference type="OrthoDB" id="8062037at2759"/>
<keyword evidence="4" id="KW-0732">Signal</keyword>
<evidence type="ECO:0000256" key="2">
    <source>
        <dbReference type="SAM" id="MobiDB-lite"/>
    </source>
</evidence>
<evidence type="ECO:0000256" key="1">
    <source>
        <dbReference type="PROSITE-ProRule" id="PRU00175"/>
    </source>
</evidence>
<evidence type="ECO:0000313" key="6">
    <source>
        <dbReference type="EMBL" id="CEO98716.1"/>
    </source>
</evidence>
<keyword evidence="3" id="KW-0812">Transmembrane</keyword>
<evidence type="ECO:0000259" key="5">
    <source>
        <dbReference type="PROSITE" id="PS50089"/>
    </source>
</evidence>
<proteinExistence type="predicted"/>
<feature type="domain" description="RING-type" evidence="5">
    <location>
        <begin position="194"/>
        <end position="233"/>
    </location>
</feature>
<dbReference type="EMBL" id="OVEO01000015">
    <property type="protein sequence ID" value="SPR00853.1"/>
    <property type="molecule type" value="Genomic_DNA"/>
</dbReference>
<dbReference type="EMBL" id="CDSF01000086">
    <property type="protein sequence ID" value="CEO98716.1"/>
    <property type="molecule type" value="Genomic_DNA"/>
</dbReference>
<dbReference type="SUPFAM" id="SSF57850">
    <property type="entry name" value="RING/U-box"/>
    <property type="match status" value="1"/>
</dbReference>
<feature type="region of interest" description="Disordered" evidence="2">
    <location>
        <begin position="29"/>
        <end position="50"/>
    </location>
</feature>
<evidence type="ECO:0000256" key="3">
    <source>
        <dbReference type="SAM" id="Phobius"/>
    </source>
</evidence>
<dbReference type="InterPro" id="IPR001841">
    <property type="entry name" value="Znf_RING"/>
</dbReference>
<keyword evidence="7" id="KW-0496">Mitochondrion</keyword>
<feature type="signal peptide" evidence="4">
    <location>
        <begin position="1"/>
        <end position="22"/>
    </location>
</feature>
<keyword evidence="3" id="KW-1133">Transmembrane helix</keyword>
<name>A0A0G4IUE8_PLABS</name>
<dbReference type="Gene3D" id="3.30.40.10">
    <property type="entry name" value="Zinc/RING finger domain, C3HC4 (zinc finger)"/>
    <property type="match status" value="1"/>
</dbReference>
<accession>A0A0G4IUE8</accession>
<organism evidence="6 8">
    <name type="scientific">Plasmodiophora brassicae</name>
    <name type="common">Clubroot disease agent</name>
    <dbReference type="NCBI Taxonomy" id="37360"/>
    <lineage>
        <taxon>Eukaryota</taxon>
        <taxon>Sar</taxon>
        <taxon>Rhizaria</taxon>
        <taxon>Endomyxa</taxon>
        <taxon>Phytomyxea</taxon>
        <taxon>Plasmodiophorida</taxon>
        <taxon>Plasmodiophoridae</taxon>
        <taxon>Plasmodiophora</taxon>
    </lineage>
</organism>
<dbReference type="PANTHER" id="PTHR22765">
    <property type="entry name" value="RING FINGER AND PROTEASE ASSOCIATED DOMAIN-CONTAINING"/>
    <property type="match status" value="1"/>
</dbReference>
<gene>
    <name evidence="6" type="ORF">PBRA_006830</name>
    <name evidence="7" type="ORF">PLBR_LOCUS8068</name>
</gene>
<keyword evidence="8" id="KW-1185">Reference proteome</keyword>
<dbReference type="PANTHER" id="PTHR22765:SF393">
    <property type="entry name" value="E3 UBIQUITIN-PROTEIN LIGASE ATL59-RELATED"/>
    <property type="match status" value="1"/>
</dbReference>
<geneLocation type="mitochondrion" evidence="7"/>
<keyword evidence="3" id="KW-0472">Membrane</keyword>
<dbReference type="Proteomes" id="UP000039324">
    <property type="component" value="Unassembled WGS sequence"/>
</dbReference>
<evidence type="ECO:0000313" key="8">
    <source>
        <dbReference type="Proteomes" id="UP000039324"/>
    </source>
</evidence>
<feature type="compositionally biased region" description="Polar residues" evidence="2">
    <location>
        <begin position="29"/>
        <end position="46"/>
    </location>
</feature>
<dbReference type="PROSITE" id="PS50089">
    <property type="entry name" value="ZF_RING_2"/>
    <property type="match status" value="1"/>
</dbReference>
<keyword evidence="1" id="KW-0862">Zinc</keyword>
<dbReference type="SMART" id="SM00184">
    <property type="entry name" value="RING"/>
    <property type="match status" value="1"/>
</dbReference>
<protein>
    <recommendedName>
        <fullName evidence="5">RING-type domain-containing protein</fullName>
    </recommendedName>
</protein>
<evidence type="ECO:0000256" key="4">
    <source>
        <dbReference type="SAM" id="SignalP"/>
    </source>
</evidence>
<reference evidence="6 8" key="1">
    <citation type="submission" date="2015-02" db="EMBL/GenBank/DDBJ databases">
        <authorList>
            <person name="Chooi Y.-H."/>
        </authorList>
    </citation>
    <scope>NUCLEOTIDE SEQUENCE [LARGE SCALE GENOMIC DNA]</scope>
    <source>
        <strain evidence="6">E3</strain>
    </source>
</reference>
<dbReference type="AlphaFoldDB" id="A0A0G4IUE8"/>
<reference evidence="7 9" key="2">
    <citation type="submission" date="2018-03" db="EMBL/GenBank/DDBJ databases">
        <authorList>
            <person name="Fogelqvist J."/>
        </authorList>
    </citation>
    <scope>NUCLEOTIDE SEQUENCE [LARGE SCALE GENOMIC DNA]</scope>
</reference>
<evidence type="ECO:0000313" key="7">
    <source>
        <dbReference type="EMBL" id="SPR00853.1"/>
    </source>
</evidence>
<dbReference type="GO" id="GO:0006511">
    <property type="term" value="P:ubiquitin-dependent protein catabolic process"/>
    <property type="evidence" value="ECO:0007669"/>
    <property type="project" value="TreeGrafter"/>
</dbReference>
<feature type="transmembrane region" description="Helical" evidence="3">
    <location>
        <begin position="60"/>
        <end position="81"/>
    </location>
</feature>
<sequence>MVGVSALATCIAISVIVAVAHGAGDNLTTASPTGRASTPEDPSTSPLPMGQVRSRQRLPVLSYATAVTAPILISLAALSWSTSDFQKLLVPAQVLAVLLVRAALCMAGRSACRAPACPTPMELAERARQLETATPGTFPHHEIVRDYLYPRKLSRDAGSGSARDIWAACLAFHAKRHLLGVLPAATVWKKADPCLICFDNMNGKLARRLNCTRRHTFHKACIDRWAISCPICKQPPM</sequence>
<keyword evidence="1" id="KW-0863">Zinc-finger</keyword>
<dbReference type="InterPro" id="IPR013083">
    <property type="entry name" value="Znf_RING/FYVE/PHD"/>
</dbReference>
<dbReference type="CDD" id="cd16448">
    <property type="entry name" value="RING-H2"/>
    <property type="match status" value="1"/>
</dbReference>